<accession>A0A2N8UA72</accession>
<protein>
    <submittedName>
        <fullName evidence="2">Uncharacterized protein</fullName>
    </submittedName>
</protein>
<organism evidence="2 3">
    <name type="scientific">Sporisorium reilianum f. sp. reilianum</name>
    <dbReference type="NCBI Taxonomy" id="72559"/>
    <lineage>
        <taxon>Eukaryota</taxon>
        <taxon>Fungi</taxon>
        <taxon>Dikarya</taxon>
        <taxon>Basidiomycota</taxon>
        <taxon>Ustilaginomycotina</taxon>
        <taxon>Ustilaginomycetes</taxon>
        <taxon>Ustilaginales</taxon>
        <taxon>Ustilaginaceae</taxon>
        <taxon>Sporisorium</taxon>
    </lineage>
</organism>
<feature type="region of interest" description="Disordered" evidence="1">
    <location>
        <begin position="444"/>
        <end position="474"/>
    </location>
</feature>
<evidence type="ECO:0000256" key="1">
    <source>
        <dbReference type="SAM" id="MobiDB-lite"/>
    </source>
</evidence>
<feature type="compositionally biased region" description="Basic residues" evidence="1">
    <location>
        <begin position="525"/>
        <end position="537"/>
    </location>
</feature>
<feature type="region of interest" description="Disordered" evidence="1">
    <location>
        <begin position="483"/>
        <end position="502"/>
    </location>
</feature>
<feature type="region of interest" description="Disordered" evidence="1">
    <location>
        <begin position="148"/>
        <end position="226"/>
    </location>
</feature>
<feature type="compositionally biased region" description="Low complexity" evidence="1">
    <location>
        <begin position="396"/>
        <end position="414"/>
    </location>
</feature>
<reference evidence="2 3" key="1">
    <citation type="submission" date="2017-02" db="EMBL/GenBank/DDBJ databases">
        <authorList>
            <person name="Peterson S.W."/>
        </authorList>
    </citation>
    <scope>NUCLEOTIDE SEQUENCE [LARGE SCALE GENOMIC DNA]</scope>
    <source>
        <strain evidence="2 3">SRS1_H2-8</strain>
    </source>
</reference>
<feature type="compositionally biased region" description="Polar residues" evidence="1">
    <location>
        <begin position="253"/>
        <end position="265"/>
    </location>
</feature>
<proteinExistence type="predicted"/>
<feature type="compositionally biased region" description="Low complexity" evidence="1">
    <location>
        <begin position="43"/>
        <end position="55"/>
    </location>
</feature>
<feature type="region of interest" description="Disordered" evidence="1">
    <location>
        <begin position="27"/>
        <end position="94"/>
    </location>
</feature>
<dbReference type="AlphaFoldDB" id="A0A2N8UA72"/>
<evidence type="ECO:0000313" key="3">
    <source>
        <dbReference type="Proteomes" id="UP000239563"/>
    </source>
</evidence>
<name>A0A2N8UA72_9BASI</name>
<gene>
    <name evidence="2" type="ORF">SRS1_12415</name>
</gene>
<feature type="region of interest" description="Disordered" evidence="1">
    <location>
        <begin position="507"/>
        <end position="583"/>
    </location>
</feature>
<sequence length="583" mass="61881">MASPMRTTNTSRAPLSELPLHQFVSQSLACSPHSSPDKLLKTPSRSRSRSPSLPASRRDSTSVSPHKQALLQNHRLVREGSVASPSSTSKENDNMIDAEFSLLPRRLFGDRCSSKRASSDDPLEASPVLPGSAFSRSRFSPHNLKHLAHHSANSRPSTPKGATTTPLNLRQHRPPHTTGPKPARFVEPSPTTQRISEPRIPVSRRFEHADAPTTPSRNRKEAAHSPIASLPRACALSANGDDAAASGGMTPLEQPTRSASTSALQSLPKKKHRVSPTEIAIAHEEAGAGPIASPSPRKMVNYFAPSHANASGFPLAQTRLRSDSISDRQHTAAAFRNLTDMATSKQPLNSLTLAKSGLFLGVVARPLPGWTVFEDPILSSDTAPSQDHAEQAVMDASTASPASSPMQQSAPSTPNKENRVPDAFFLASKAVPIALPDRAYSMDAVPTKTRSSSRLASAAASPVAPASRKRGTGGRLSLLADADADEDDAHRDASLQLDGDETLAAGVTASGKRMRSKPNASPVHGSRKASSHQRKASAGRGLESGRTSRKASATHHALDSPQRVLDAAALDSVASRTRSRTRV</sequence>
<feature type="compositionally biased region" description="Low complexity" evidence="1">
    <location>
        <begin position="239"/>
        <end position="248"/>
    </location>
</feature>
<feature type="compositionally biased region" description="Low complexity" evidence="1">
    <location>
        <begin position="450"/>
        <end position="466"/>
    </location>
</feature>
<feature type="region of interest" description="Disordered" evidence="1">
    <location>
        <begin position="239"/>
        <end position="273"/>
    </location>
</feature>
<feature type="region of interest" description="Disordered" evidence="1">
    <location>
        <begin position="381"/>
        <end position="419"/>
    </location>
</feature>
<feature type="compositionally biased region" description="Polar residues" evidence="1">
    <location>
        <begin position="151"/>
        <end position="168"/>
    </location>
</feature>
<evidence type="ECO:0000313" key="2">
    <source>
        <dbReference type="EMBL" id="SJX61193.1"/>
    </source>
</evidence>
<dbReference type="Proteomes" id="UP000239563">
    <property type="component" value="Chromosome II"/>
</dbReference>
<dbReference type="EMBL" id="LT795055">
    <property type="protein sequence ID" value="SJX61193.1"/>
    <property type="molecule type" value="Genomic_DNA"/>
</dbReference>